<proteinExistence type="predicted"/>
<reference evidence="1" key="1">
    <citation type="submission" date="2023-03" db="EMBL/GenBank/DDBJ databases">
        <title>Massive genome expansion in bonnet fungi (Mycena s.s.) driven by repeated elements and novel gene families across ecological guilds.</title>
        <authorList>
            <consortium name="Lawrence Berkeley National Laboratory"/>
            <person name="Harder C.B."/>
            <person name="Miyauchi S."/>
            <person name="Viragh M."/>
            <person name="Kuo A."/>
            <person name="Thoen E."/>
            <person name="Andreopoulos B."/>
            <person name="Lu D."/>
            <person name="Skrede I."/>
            <person name="Drula E."/>
            <person name="Henrissat B."/>
            <person name="Morin E."/>
            <person name="Kohler A."/>
            <person name="Barry K."/>
            <person name="LaButti K."/>
            <person name="Morin E."/>
            <person name="Salamov A."/>
            <person name="Lipzen A."/>
            <person name="Mereny Z."/>
            <person name="Hegedus B."/>
            <person name="Baldrian P."/>
            <person name="Stursova M."/>
            <person name="Weitz H."/>
            <person name="Taylor A."/>
            <person name="Grigoriev I.V."/>
            <person name="Nagy L.G."/>
            <person name="Martin F."/>
            <person name="Kauserud H."/>
        </authorList>
    </citation>
    <scope>NUCLEOTIDE SEQUENCE</scope>
    <source>
        <strain evidence="1">CBHHK067</strain>
    </source>
</reference>
<evidence type="ECO:0000313" key="2">
    <source>
        <dbReference type="Proteomes" id="UP001221757"/>
    </source>
</evidence>
<evidence type="ECO:0000313" key="1">
    <source>
        <dbReference type="EMBL" id="KAJ7670432.1"/>
    </source>
</evidence>
<dbReference type="EMBL" id="JARKIE010000180">
    <property type="protein sequence ID" value="KAJ7670432.1"/>
    <property type="molecule type" value="Genomic_DNA"/>
</dbReference>
<sequence>MSVRAIDKYRPAGFGRRGNLEHILQAVSNLECFIISGLVVRSGELLLTLPSSIQNMLARSGLERLHLLNMRHVGAPALLRVSVLREGPLDERHDFDRRPFLELLLL</sequence>
<gene>
    <name evidence="1" type="ORF">B0H17DRAFT_1141793</name>
</gene>
<dbReference type="AlphaFoldDB" id="A0AAD7CZ01"/>
<accession>A0AAD7CZ01</accession>
<keyword evidence="2" id="KW-1185">Reference proteome</keyword>
<organism evidence="1 2">
    <name type="scientific">Mycena rosella</name>
    <name type="common">Pink bonnet</name>
    <name type="synonym">Agaricus rosellus</name>
    <dbReference type="NCBI Taxonomy" id="1033263"/>
    <lineage>
        <taxon>Eukaryota</taxon>
        <taxon>Fungi</taxon>
        <taxon>Dikarya</taxon>
        <taxon>Basidiomycota</taxon>
        <taxon>Agaricomycotina</taxon>
        <taxon>Agaricomycetes</taxon>
        <taxon>Agaricomycetidae</taxon>
        <taxon>Agaricales</taxon>
        <taxon>Marasmiineae</taxon>
        <taxon>Mycenaceae</taxon>
        <taxon>Mycena</taxon>
    </lineage>
</organism>
<protein>
    <submittedName>
        <fullName evidence="1">Uncharacterized protein</fullName>
    </submittedName>
</protein>
<name>A0AAD7CZ01_MYCRO</name>
<comment type="caution">
    <text evidence="1">The sequence shown here is derived from an EMBL/GenBank/DDBJ whole genome shotgun (WGS) entry which is preliminary data.</text>
</comment>
<dbReference type="Proteomes" id="UP001221757">
    <property type="component" value="Unassembled WGS sequence"/>
</dbReference>